<organism evidence="1">
    <name type="scientific">Leptolyngbya sp. NK1-12</name>
    <dbReference type="NCBI Taxonomy" id="2547451"/>
    <lineage>
        <taxon>Bacteria</taxon>
        <taxon>Bacillati</taxon>
        <taxon>Cyanobacteriota</taxon>
        <taxon>Cyanophyceae</taxon>
        <taxon>Leptolyngbyales</taxon>
        <taxon>Leptolyngbyaceae</taxon>
        <taxon>Leptolyngbya group</taxon>
        <taxon>Leptolyngbya</taxon>
    </lineage>
</organism>
<dbReference type="Gene3D" id="3.90.25.10">
    <property type="entry name" value="UDP-galactose 4-epimerase, domain 1"/>
    <property type="match status" value="1"/>
</dbReference>
<evidence type="ECO:0008006" key="2">
    <source>
        <dbReference type="Google" id="ProtNLM"/>
    </source>
</evidence>
<evidence type="ECO:0000313" key="1">
    <source>
        <dbReference type="EMBL" id="WNZ26011.1"/>
    </source>
</evidence>
<reference evidence="1" key="1">
    <citation type="submission" date="2020-05" db="EMBL/GenBank/DDBJ databases">
        <authorList>
            <person name="Zhu T."/>
            <person name="Keshari N."/>
            <person name="Lu X."/>
        </authorList>
    </citation>
    <scope>NUCLEOTIDE SEQUENCE</scope>
    <source>
        <strain evidence="1">NK1-12</strain>
    </source>
</reference>
<protein>
    <recommendedName>
        <fullName evidence="2">NAD(P)-binding domain-containing protein</fullName>
    </recommendedName>
</protein>
<accession>A0AA97AKE4</accession>
<sequence>MFVSVTGADQNPFVPHHAVEQHLKAHNRTYTILRPGFFAQNLGDAYRTDIGRC</sequence>
<dbReference type="Gene3D" id="3.40.50.720">
    <property type="entry name" value="NAD(P)-binding Rossmann-like Domain"/>
    <property type="match status" value="1"/>
</dbReference>
<dbReference type="SUPFAM" id="SSF51735">
    <property type="entry name" value="NAD(P)-binding Rossmann-fold domains"/>
    <property type="match status" value="1"/>
</dbReference>
<dbReference type="RefSeq" id="WP_316432205.1">
    <property type="nucleotide sequence ID" value="NZ_CP053586.1"/>
</dbReference>
<dbReference type="InterPro" id="IPR036291">
    <property type="entry name" value="NAD(P)-bd_dom_sf"/>
</dbReference>
<dbReference type="EMBL" id="CP053586">
    <property type="protein sequence ID" value="WNZ26011.1"/>
    <property type="molecule type" value="Genomic_DNA"/>
</dbReference>
<gene>
    <name evidence="1" type="ORF">HJG54_26415</name>
</gene>
<name>A0AA97AKE4_9CYAN</name>
<dbReference type="AlphaFoldDB" id="A0AA97AKE4"/>
<proteinExistence type="predicted"/>